<evidence type="ECO:0000259" key="4">
    <source>
        <dbReference type="PROSITE" id="PS50006"/>
    </source>
</evidence>
<dbReference type="SUPFAM" id="SSF55073">
    <property type="entry name" value="Nucleotide cyclase"/>
    <property type="match status" value="1"/>
</dbReference>
<dbReference type="InterPro" id="IPR029787">
    <property type="entry name" value="Nucleotide_cyclase"/>
</dbReference>
<feature type="domain" description="GGDEF" evidence="5">
    <location>
        <begin position="216"/>
        <end position="348"/>
    </location>
</feature>
<dbReference type="PROSITE" id="PS50887">
    <property type="entry name" value="GGDEF"/>
    <property type="match status" value="1"/>
</dbReference>
<sequence>MASSNCVRSGSSGVSCVIGTLPCRAILAACWPCPALTLNSRVSQLHTAMTTTDTGSHDTTQRTLFSEGPLRPAPRPACVVVIHGEGLGRRADIHEAPVLIGRSPEADLSLQHKSVSRQHCRIWRDGDICRIQDLGATNTTCVNDASLRAETVLADGDRITVGESILKFIAQDSVEARYHEEIYQLAVNDPLTDLYNRRHFCEMVDKEIGRAVRHGRPLALCIIDVDLFKPVNDRYGHISGDEVLRRMGALVQAHARGDDVAARIGGEEFALLLPECALDDAVALAERLRAAVADEVFAPGGEPQQITISIGIAGLAPGRDSRSTLMTAADVALYRAKSEGRNCVRIEA</sequence>
<evidence type="ECO:0000256" key="3">
    <source>
        <dbReference type="ARBA" id="ARBA00034247"/>
    </source>
</evidence>
<dbReference type="Proteomes" id="UP000308508">
    <property type="component" value="Unassembled WGS sequence"/>
</dbReference>
<dbReference type="SMART" id="SM00240">
    <property type="entry name" value="FHA"/>
    <property type="match status" value="1"/>
</dbReference>
<comment type="caution">
    <text evidence="6">The sequence shown here is derived from an EMBL/GenBank/DDBJ whole genome shotgun (WGS) entry which is preliminary data.</text>
</comment>
<dbReference type="Gene3D" id="3.30.70.270">
    <property type="match status" value="1"/>
</dbReference>
<dbReference type="PANTHER" id="PTHR45138">
    <property type="entry name" value="REGULATORY COMPONENTS OF SENSORY TRANSDUCTION SYSTEM"/>
    <property type="match status" value="1"/>
</dbReference>
<dbReference type="STRING" id="1123377.GCA_000423885_01810"/>
<protein>
    <recommendedName>
        <fullName evidence="2">diguanylate cyclase</fullName>
        <ecNumber evidence="2">2.7.7.65</ecNumber>
    </recommendedName>
</protein>
<dbReference type="CDD" id="cd00060">
    <property type="entry name" value="FHA"/>
    <property type="match status" value="1"/>
</dbReference>
<dbReference type="InterPro" id="IPR043128">
    <property type="entry name" value="Rev_trsase/Diguanyl_cyclase"/>
</dbReference>
<accession>A0A5R9PFD0</accession>
<dbReference type="Gene3D" id="2.60.200.20">
    <property type="match status" value="1"/>
</dbReference>
<dbReference type="Pfam" id="PF00498">
    <property type="entry name" value="FHA"/>
    <property type="match status" value="1"/>
</dbReference>
<gene>
    <name evidence="6" type="ORF">E5S66_06095</name>
</gene>
<organism evidence="6 7">
    <name type="scientific">Thermomonas fusca</name>
    <dbReference type="NCBI Taxonomy" id="215690"/>
    <lineage>
        <taxon>Bacteria</taxon>
        <taxon>Pseudomonadati</taxon>
        <taxon>Pseudomonadota</taxon>
        <taxon>Gammaproteobacteria</taxon>
        <taxon>Lysobacterales</taxon>
        <taxon>Lysobacteraceae</taxon>
        <taxon>Thermomonas</taxon>
    </lineage>
</organism>
<dbReference type="NCBIfam" id="TIGR00254">
    <property type="entry name" value="GGDEF"/>
    <property type="match status" value="1"/>
</dbReference>
<dbReference type="AlphaFoldDB" id="A0A5R9PFD0"/>
<reference evidence="6 7" key="1">
    <citation type="submission" date="2019-04" db="EMBL/GenBank/DDBJ databases">
        <authorList>
            <person name="Grouzdev D.S."/>
            <person name="Nazina T.N."/>
        </authorList>
    </citation>
    <scope>NUCLEOTIDE SEQUENCE [LARGE SCALE GENOMIC DNA]</scope>
    <source>
        <strain evidence="6 7">SHC 3-19</strain>
    </source>
</reference>
<comment type="catalytic activity">
    <reaction evidence="3">
        <text>2 GTP = 3',3'-c-di-GMP + 2 diphosphate</text>
        <dbReference type="Rhea" id="RHEA:24898"/>
        <dbReference type="ChEBI" id="CHEBI:33019"/>
        <dbReference type="ChEBI" id="CHEBI:37565"/>
        <dbReference type="ChEBI" id="CHEBI:58805"/>
        <dbReference type="EC" id="2.7.7.65"/>
    </reaction>
</comment>
<dbReference type="SUPFAM" id="SSF49879">
    <property type="entry name" value="SMAD/FHA domain"/>
    <property type="match status" value="1"/>
</dbReference>
<dbReference type="InterPro" id="IPR000253">
    <property type="entry name" value="FHA_dom"/>
</dbReference>
<comment type="cofactor">
    <cofactor evidence="1">
        <name>Mg(2+)</name>
        <dbReference type="ChEBI" id="CHEBI:18420"/>
    </cofactor>
</comment>
<evidence type="ECO:0000256" key="2">
    <source>
        <dbReference type="ARBA" id="ARBA00012528"/>
    </source>
</evidence>
<evidence type="ECO:0000313" key="6">
    <source>
        <dbReference type="EMBL" id="TLX22092.1"/>
    </source>
</evidence>
<dbReference type="InterPro" id="IPR008984">
    <property type="entry name" value="SMAD_FHA_dom_sf"/>
</dbReference>
<dbReference type="PROSITE" id="PS50006">
    <property type="entry name" value="FHA_DOMAIN"/>
    <property type="match status" value="1"/>
</dbReference>
<dbReference type="CDD" id="cd01949">
    <property type="entry name" value="GGDEF"/>
    <property type="match status" value="1"/>
</dbReference>
<feature type="domain" description="FHA" evidence="4">
    <location>
        <begin position="98"/>
        <end position="147"/>
    </location>
</feature>
<evidence type="ECO:0000256" key="1">
    <source>
        <dbReference type="ARBA" id="ARBA00001946"/>
    </source>
</evidence>
<dbReference type="Pfam" id="PF00990">
    <property type="entry name" value="GGDEF"/>
    <property type="match status" value="1"/>
</dbReference>
<dbReference type="FunFam" id="3.30.70.270:FF:000001">
    <property type="entry name" value="Diguanylate cyclase domain protein"/>
    <property type="match status" value="1"/>
</dbReference>
<name>A0A5R9PFD0_9GAMM</name>
<keyword evidence="7" id="KW-1185">Reference proteome</keyword>
<evidence type="ECO:0000259" key="5">
    <source>
        <dbReference type="PROSITE" id="PS50887"/>
    </source>
</evidence>
<dbReference type="EMBL" id="SROY01000002">
    <property type="protein sequence ID" value="TLX22092.1"/>
    <property type="molecule type" value="Genomic_DNA"/>
</dbReference>
<evidence type="ECO:0000313" key="7">
    <source>
        <dbReference type="Proteomes" id="UP000308508"/>
    </source>
</evidence>
<proteinExistence type="predicted"/>
<dbReference type="PANTHER" id="PTHR45138:SF9">
    <property type="entry name" value="DIGUANYLATE CYCLASE DGCM-RELATED"/>
    <property type="match status" value="1"/>
</dbReference>
<dbReference type="InterPro" id="IPR000160">
    <property type="entry name" value="GGDEF_dom"/>
</dbReference>
<dbReference type="EC" id="2.7.7.65" evidence="2"/>
<dbReference type="InterPro" id="IPR050469">
    <property type="entry name" value="Diguanylate_Cyclase"/>
</dbReference>
<dbReference type="SMART" id="SM00267">
    <property type="entry name" value="GGDEF"/>
    <property type="match status" value="1"/>
</dbReference>
<dbReference type="GO" id="GO:0052621">
    <property type="term" value="F:diguanylate cyclase activity"/>
    <property type="evidence" value="ECO:0007669"/>
    <property type="project" value="UniProtKB-EC"/>
</dbReference>